<reference evidence="7 8" key="1">
    <citation type="journal article" date="2011" name="PLoS Genet.">
        <title>Sequence conservation and functional constraint on intergenic spacers in reduced genomes of the obligate symbiont buchnera.</title>
        <authorList>
            <person name="Degnan P.H."/>
            <person name="Ochman H."/>
            <person name="Moran N.A."/>
        </authorList>
    </citation>
    <scope>NUCLEOTIDE SEQUENCE [LARGE SCALE GENOMIC DNA]</scope>
    <source>
        <strain evidence="7 8">Ak</strain>
    </source>
</reference>
<feature type="domain" description="FMN-binding" evidence="6">
    <location>
        <begin position="38"/>
        <end position="130"/>
    </location>
</feature>
<dbReference type="GO" id="GO:0010181">
    <property type="term" value="F:FMN binding"/>
    <property type="evidence" value="ECO:0007669"/>
    <property type="project" value="InterPro"/>
</dbReference>
<evidence type="ECO:0000256" key="4">
    <source>
        <dbReference type="ARBA" id="ARBA00022643"/>
    </source>
</evidence>
<dbReference type="GO" id="GO:0009055">
    <property type="term" value="F:electron transfer activity"/>
    <property type="evidence" value="ECO:0007669"/>
    <property type="project" value="InterPro"/>
</dbReference>
<dbReference type="eggNOG" id="COG4659">
    <property type="taxonomic scope" value="Bacteria"/>
</dbReference>
<gene>
    <name evidence="7" type="primary">rsxG</name>
    <name evidence="7" type="ORF">BAKON_116</name>
</gene>
<evidence type="ECO:0000313" key="7">
    <source>
        <dbReference type="EMBL" id="AEO08479.1"/>
    </source>
</evidence>
<keyword evidence="3" id="KW-0285">Flavoprotein</keyword>
<sequence>MYKIKNKLLGDCKIHNLWLLSKNNKPKAAIVETTAPDGYSGSIYMIVAAYFNGKIIGVRVLSHKETPGIGDKIELSVSDWISKFTSMYVSSLEDKNFKLRKYGGEIEQFTGATITPQSVTNSVKKTVFFIKNIPSIFNLLNKDVHEY</sequence>
<dbReference type="Pfam" id="PF04205">
    <property type="entry name" value="FMN_bind"/>
    <property type="match status" value="1"/>
</dbReference>
<dbReference type="InterPro" id="IPR010209">
    <property type="entry name" value="Ion_transpt_RnfG/RsxG"/>
</dbReference>
<dbReference type="Proteomes" id="UP000001269">
    <property type="component" value="Chromosome"/>
</dbReference>
<dbReference type="SMART" id="SM00900">
    <property type="entry name" value="FMN_bind"/>
    <property type="match status" value="1"/>
</dbReference>
<protein>
    <submittedName>
        <fullName evidence="7">Member of SoxR-reducing complex</fullName>
    </submittedName>
</protein>
<evidence type="ECO:0000259" key="6">
    <source>
        <dbReference type="SMART" id="SM00900"/>
    </source>
</evidence>
<dbReference type="PANTHER" id="PTHR36118">
    <property type="entry name" value="ION-TRANSLOCATING OXIDOREDUCTASE COMPLEX SUBUNIT G"/>
    <property type="match status" value="1"/>
</dbReference>
<name>G2LMJ1_9GAMM</name>
<keyword evidence="2" id="KW-0597">Phosphoprotein</keyword>
<proteinExistence type="predicted"/>
<accession>G2LMJ1</accession>
<dbReference type="AlphaFoldDB" id="G2LMJ1"/>
<dbReference type="NCBIfam" id="TIGR01947">
    <property type="entry name" value="rnfG"/>
    <property type="match status" value="1"/>
</dbReference>
<evidence type="ECO:0000256" key="2">
    <source>
        <dbReference type="ARBA" id="ARBA00022553"/>
    </source>
</evidence>
<dbReference type="KEGG" id="bak:BAKON_116"/>
<dbReference type="HOGENOM" id="CLU_1764544_0_0_6"/>
<evidence type="ECO:0000313" key="8">
    <source>
        <dbReference type="Proteomes" id="UP000001269"/>
    </source>
</evidence>
<keyword evidence="1" id="KW-0813">Transport</keyword>
<dbReference type="OrthoDB" id="9784165at2"/>
<dbReference type="EMBL" id="CP002645">
    <property type="protein sequence ID" value="AEO08479.1"/>
    <property type="molecule type" value="Genomic_DNA"/>
</dbReference>
<evidence type="ECO:0000256" key="5">
    <source>
        <dbReference type="ARBA" id="ARBA00022982"/>
    </source>
</evidence>
<dbReference type="STRING" id="1005090.BAKON_116"/>
<dbReference type="GO" id="GO:0005886">
    <property type="term" value="C:plasma membrane"/>
    <property type="evidence" value="ECO:0007669"/>
    <property type="project" value="InterPro"/>
</dbReference>
<evidence type="ECO:0000256" key="1">
    <source>
        <dbReference type="ARBA" id="ARBA00022448"/>
    </source>
</evidence>
<dbReference type="InterPro" id="IPR007329">
    <property type="entry name" value="FMN-bd"/>
</dbReference>
<dbReference type="GO" id="GO:0022900">
    <property type="term" value="P:electron transport chain"/>
    <property type="evidence" value="ECO:0007669"/>
    <property type="project" value="InterPro"/>
</dbReference>
<keyword evidence="5" id="KW-0249">Electron transport</keyword>
<keyword evidence="4" id="KW-0288">FMN</keyword>
<dbReference type="PANTHER" id="PTHR36118:SF1">
    <property type="entry name" value="ION-TRANSLOCATING OXIDOREDUCTASE COMPLEX SUBUNIT G"/>
    <property type="match status" value="1"/>
</dbReference>
<evidence type="ECO:0000256" key="3">
    <source>
        <dbReference type="ARBA" id="ARBA00022630"/>
    </source>
</evidence>
<organism evidence="7 8">
    <name type="scientific">Buchnera aphidicola str. Ak</name>
    <name type="common">Acyrthosiphon kondoi</name>
    <dbReference type="NCBI Taxonomy" id="1005090"/>
    <lineage>
        <taxon>Bacteria</taxon>
        <taxon>Pseudomonadati</taxon>
        <taxon>Pseudomonadota</taxon>
        <taxon>Gammaproteobacteria</taxon>
        <taxon>Enterobacterales</taxon>
        <taxon>Erwiniaceae</taxon>
        <taxon>Buchnera</taxon>
    </lineage>
</organism>
<dbReference type="PATRIC" id="fig|1005090.4.peg.110"/>